<feature type="transmembrane region" description="Helical" evidence="6">
    <location>
        <begin position="103"/>
        <end position="123"/>
    </location>
</feature>
<dbReference type="PROSITE" id="PS50850">
    <property type="entry name" value="MFS"/>
    <property type="match status" value="1"/>
</dbReference>
<sequence>MRRAGALGPDFSRLWLAYGVSSAGSALSAGALPLVAVTLLHATTLQVSLLATVSGLASAVLVLPLGGHIEHHRKRPVMVVADLLRAVASLSVPAAALSGVLTYGQLLAVAVVNTAGAMVFLAASGAHLKALVPAPLRPEANGRFESVFWLTNSAGPPAGGALVALFGSTITLALDGLSFLASAAGIRSLRRPEPDPAPAAPTRRLGREVTAGWPHVFGHRGLRALFWNAMLFGGAVMMAGPLTAVLMLRELGLPAWQYGLVLGLPCLGGVLGSSVSARLVRRHGQRRILLAAGLLRTPWLVLLPLAGRGVAGLAVLLVAETGLLVAAGVFNPVFATYRMEQVADGFLARVTTSWSIGSKVAQPLFIALGGVVGAWAGIRPALGLAAACCAASAVLLPWRSGASAPDRPREAPLAAN</sequence>
<evidence type="ECO:0000313" key="9">
    <source>
        <dbReference type="Proteomes" id="UP000319514"/>
    </source>
</evidence>
<dbReference type="InterPro" id="IPR020846">
    <property type="entry name" value="MFS_dom"/>
</dbReference>
<evidence type="ECO:0000256" key="4">
    <source>
        <dbReference type="ARBA" id="ARBA00022989"/>
    </source>
</evidence>
<evidence type="ECO:0000256" key="6">
    <source>
        <dbReference type="SAM" id="Phobius"/>
    </source>
</evidence>
<evidence type="ECO:0000259" key="7">
    <source>
        <dbReference type="PROSITE" id="PS50850"/>
    </source>
</evidence>
<evidence type="ECO:0000313" key="8">
    <source>
        <dbReference type="EMBL" id="TQL61990.1"/>
    </source>
</evidence>
<feature type="domain" description="Major facilitator superfamily (MFS) profile" evidence="7">
    <location>
        <begin position="221"/>
        <end position="416"/>
    </location>
</feature>
<dbReference type="GO" id="GO:0005886">
    <property type="term" value="C:plasma membrane"/>
    <property type="evidence" value="ECO:0007669"/>
    <property type="project" value="UniProtKB-SubCell"/>
</dbReference>
<keyword evidence="5 6" id="KW-0472">Membrane</keyword>
<accession>A0A542ZP56</accession>
<dbReference type="AlphaFoldDB" id="A0A542ZP56"/>
<feature type="transmembrane region" description="Helical" evidence="6">
    <location>
        <begin position="288"/>
        <end position="307"/>
    </location>
</feature>
<dbReference type="InterPro" id="IPR036259">
    <property type="entry name" value="MFS_trans_sf"/>
</dbReference>
<keyword evidence="4 6" id="KW-1133">Transmembrane helix</keyword>
<feature type="transmembrane region" description="Helical" evidence="6">
    <location>
        <begin position="77"/>
        <end position="97"/>
    </location>
</feature>
<dbReference type="OrthoDB" id="9815525at2"/>
<dbReference type="InterPro" id="IPR011701">
    <property type="entry name" value="MFS"/>
</dbReference>
<reference evidence="8 9" key="1">
    <citation type="submission" date="2019-06" db="EMBL/GenBank/DDBJ databases">
        <title>Sequencing the genomes of 1000 actinobacteria strains.</title>
        <authorList>
            <person name="Klenk H.-P."/>
        </authorList>
    </citation>
    <scope>NUCLEOTIDE SEQUENCE [LARGE SCALE GENOMIC DNA]</scope>
    <source>
        <strain evidence="8 9">DSM 18082</strain>
    </source>
</reference>
<evidence type="ECO:0000256" key="3">
    <source>
        <dbReference type="ARBA" id="ARBA00022692"/>
    </source>
</evidence>
<comment type="subcellular location">
    <subcellularLocation>
        <location evidence="1">Cell membrane</location>
        <topology evidence="1">Multi-pass membrane protein</topology>
    </subcellularLocation>
</comment>
<feature type="transmembrane region" description="Helical" evidence="6">
    <location>
        <begin position="12"/>
        <end position="39"/>
    </location>
</feature>
<keyword evidence="2" id="KW-1003">Cell membrane</keyword>
<proteinExistence type="predicted"/>
<dbReference type="SUPFAM" id="SSF103473">
    <property type="entry name" value="MFS general substrate transporter"/>
    <property type="match status" value="1"/>
</dbReference>
<dbReference type="GO" id="GO:0022857">
    <property type="term" value="F:transmembrane transporter activity"/>
    <property type="evidence" value="ECO:0007669"/>
    <property type="project" value="InterPro"/>
</dbReference>
<comment type="caution">
    <text evidence="8">The sequence shown here is derived from an EMBL/GenBank/DDBJ whole genome shotgun (WGS) entry which is preliminary data.</text>
</comment>
<feature type="transmembrane region" description="Helical" evidence="6">
    <location>
        <begin position="45"/>
        <end position="65"/>
    </location>
</feature>
<keyword evidence="9" id="KW-1185">Reference proteome</keyword>
<feature type="transmembrane region" description="Helical" evidence="6">
    <location>
        <begin position="313"/>
        <end position="335"/>
    </location>
</feature>
<gene>
    <name evidence="8" type="ORF">FB474_3419</name>
</gene>
<feature type="transmembrane region" description="Helical" evidence="6">
    <location>
        <begin position="255"/>
        <end position="276"/>
    </location>
</feature>
<dbReference type="Proteomes" id="UP000319514">
    <property type="component" value="Unassembled WGS sequence"/>
</dbReference>
<dbReference type="CDD" id="cd06173">
    <property type="entry name" value="MFS_MefA_like"/>
    <property type="match status" value="1"/>
</dbReference>
<organism evidence="8 9">
    <name type="scientific">Oryzihumus leptocrescens</name>
    <dbReference type="NCBI Taxonomy" id="297536"/>
    <lineage>
        <taxon>Bacteria</taxon>
        <taxon>Bacillati</taxon>
        <taxon>Actinomycetota</taxon>
        <taxon>Actinomycetes</taxon>
        <taxon>Micrococcales</taxon>
        <taxon>Intrasporangiaceae</taxon>
        <taxon>Oryzihumus</taxon>
    </lineage>
</organism>
<dbReference type="EMBL" id="VFOQ01000001">
    <property type="protein sequence ID" value="TQL61990.1"/>
    <property type="molecule type" value="Genomic_DNA"/>
</dbReference>
<dbReference type="Pfam" id="PF07690">
    <property type="entry name" value="MFS_1"/>
    <property type="match status" value="1"/>
</dbReference>
<evidence type="ECO:0000256" key="2">
    <source>
        <dbReference type="ARBA" id="ARBA00022475"/>
    </source>
</evidence>
<evidence type="ECO:0000256" key="5">
    <source>
        <dbReference type="ARBA" id="ARBA00023136"/>
    </source>
</evidence>
<protein>
    <submittedName>
        <fullName evidence="8">Putative MFS family arabinose efflux permease</fullName>
    </submittedName>
</protein>
<name>A0A542ZP56_9MICO</name>
<dbReference type="PANTHER" id="PTHR23513">
    <property type="entry name" value="INTEGRAL MEMBRANE EFFLUX PROTEIN-RELATED"/>
    <property type="match status" value="1"/>
</dbReference>
<keyword evidence="3 6" id="KW-0812">Transmembrane</keyword>
<feature type="transmembrane region" description="Helical" evidence="6">
    <location>
        <begin position="225"/>
        <end position="249"/>
    </location>
</feature>
<evidence type="ECO:0000256" key="1">
    <source>
        <dbReference type="ARBA" id="ARBA00004651"/>
    </source>
</evidence>
<dbReference type="PANTHER" id="PTHR23513:SF6">
    <property type="entry name" value="MAJOR FACILITATOR SUPERFAMILY ASSOCIATED DOMAIN-CONTAINING PROTEIN"/>
    <property type="match status" value="1"/>
</dbReference>
<dbReference type="Gene3D" id="1.20.1250.20">
    <property type="entry name" value="MFS general substrate transporter like domains"/>
    <property type="match status" value="1"/>
</dbReference>